<dbReference type="Gene3D" id="1.10.287.110">
    <property type="entry name" value="DnaJ domain"/>
    <property type="match status" value="1"/>
</dbReference>
<comment type="caution">
    <text evidence="4">The sequence shown here is derived from an EMBL/GenBank/DDBJ whole genome shotgun (WGS) entry which is preliminary data.</text>
</comment>
<dbReference type="GO" id="GO:0051087">
    <property type="term" value="F:protein-folding chaperone binding"/>
    <property type="evidence" value="ECO:0007669"/>
    <property type="project" value="TreeGrafter"/>
</dbReference>
<reference evidence="5 6" key="2">
    <citation type="submission" date="2024-05" db="EMBL/GenBank/DDBJ databases">
        <authorList>
            <person name="Chen Y."/>
            <person name="Shah S."/>
            <person name="Dougan E. K."/>
            <person name="Thang M."/>
            <person name="Chan C."/>
        </authorList>
    </citation>
    <scope>NUCLEOTIDE SEQUENCE [LARGE SCALE GENOMIC DNA]</scope>
</reference>
<keyword evidence="1" id="KW-0143">Chaperone</keyword>
<dbReference type="EMBL" id="CAMXCT010000113">
    <property type="protein sequence ID" value="CAI3974013.1"/>
    <property type="molecule type" value="Genomic_DNA"/>
</dbReference>
<dbReference type="OrthoDB" id="445556at2759"/>
<feature type="domain" description="J" evidence="3">
    <location>
        <begin position="124"/>
        <end position="188"/>
    </location>
</feature>
<sequence>MARVAELAESAACSRSRGLIALCLLCWAKPACAFFEEIFGGGGQFHFEMGGGRRAPEPVQWPSGVSDEVSKTMSWLKGTEWQWNNDGFTLKLTRDQEIDAPIQQKLTLTFHRIFDHEAVDLDKDLYQVLGIPEDADEATIKKVYRKLSIQYHPDKSPDEASKAKFAEIRDAYEVLNDPDKKILYDTGGMASVKEAEKGKVESTGDMHSAVWPNIRARLLEKRPGTARFI</sequence>
<dbReference type="CDD" id="cd06257">
    <property type="entry name" value="DnaJ"/>
    <property type="match status" value="1"/>
</dbReference>
<dbReference type="InterPro" id="IPR001623">
    <property type="entry name" value="DnaJ_domain"/>
</dbReference>
<evidence type="ECO:0000256" key="1">
    <source>
        <dbReference type="ARBA" id="ARBA00023186"/>
    </source>
</evidence>
<dbReference type="PANTHER" id="PTHR44360">
    <property type="entry name" value="DNAJ HOMOLOG SUBFAMILY B MEMBER 9"/>
    <property type="match status" value="1"/>
</dbReference>
<dbReference type="InterPro" id="IPR036869">
    <property type="entry name" value="J_dom_sf"/>
</dbReference>
<gene>
    <name evidence="4" type="ORF">C1SCF055_LOCUS2453</name>
</gene>
<dbReference type="Pfam" id="PF00226">
    <property type="entry name" value="DnaJ"/>
    <property type="match status" value="1"/>
</dbReference>
<dbReference type="GO" id="GO:0036503">
    <property type="term" value="P:ERAD pathway"/>
    <property type="evidence" value="ECO:0007669"/>
    <property type="project" value="TreeGrafter"/>
</dbReference>
<feature type="chain" id="PRO_5043271780" evidence="2">
    <location>
        <begin position="34"/>
        <end position="229"/>
    </location>
</feature>
<evidence type="ECO:0000313" key="6">
    <source>
        <dbReference type="Proteomes" id="UP001152797"/>
    </source>
</evidence>
<name>A0A9P1FF94_9DINO</name>
<accession>A0A9P1FF94</accession>
<evidence type="ECO:0000313" key="4">
    <source>
        <dbReference type="EMBL" id="CAI3974013.1"/>
    </source>
</evidence>
<dbReference type="InterPro" id="IPR018253">
    <property type="entry name" value="DnaJ_domain_CS"/>
</dbReference>
<dbReference type="Proteomes" id="UP001152797">
    <property type="component" value="Unassembled WGS sequence"/>
</dbReference>
<evidence type="ECO:0000313" key="5">
    <source>
        <dbReference type="EMBL" id="CAL4761325.1"/>
    </source>
</evidence>
<dbReference type="PROSITE" id="PS50076">
    <property type="entry name" value="DNAJ_2"/>
    <property type="match status" value="1"/>
</dbReference>
<dbReference type="AlphaFoldDB" id="A0A9P1FF94"/>
<organism evidence="4">
    <name type="scientific">Cladocopium goreaui</name>
    <dbReference type="NCBI Taxonomy" id="2562237"/>
    <lineage>
        <taxon>Eukaryota</taxon>
        <taxon>Sar</taxon>
        <taxon>Alveolata</taxon>
        <taxon>Dinophyceae</taxon>
        <taxon>Suessiales</taxon>
        <taxon>Symbiodiniaceae</taxon>
        <taxon>Cladocopium</taxon>
    </lineage>
</organism>
<dbReference type="PROSITE" id="PS00636">
    <property type="entry name" value="DNAJ_1"/>
    <property type="match status" value="1"/>
</dbReference>
<dbReference type="SUPFAM" id="SSF46565">
    <property type="entry name" value="Chaperone J-domain"/>
    <property type="match status" value="1"/>
</dbReference>
<dbReference type="GO" id="GO:0005783">
    <property type="term" value="C:endoplasmic reticulum"/>
    <property type="evidence" value="ECO:0007669"/>
    <property type="project" value="TreeGrafter"/>
</dbReference>
<evidence type="ECO:0000259" key="3">
    <source>
        <dbReference type="PROSITE" id="PS50076"/>
    </source>
</evidence>
<dbReference type="SMART" id="SM00271">
    <property type="entry name" value="DnaJ"/>
    <property type="match status" value="1"/>
</dbReference>
<protein>
    <submittedName>
        <fullName evidence="5">Chaperone protein DnaJ 2</fullName>
    </submittedName>
</protein>
<proteinExistence type="predicted"/>
<dbReference type="PRINTS" id="PR00625">
    <property type="entry name" value="JDOMAIN"/>
</dbReference>
<dbReference type="GO" id="GO:0051787">
    <property type="term" value="F:misfolded protein binding"/>
    <property type="evidence" value="ECO:0007669"/>
    <property type="project" value="TreeGrafter"/>
</dbReference>
<reference evidence="4" key="1">
    <citation type="submission" date="2022-10" db="EMBL/GenBank/DDBJ databases">
        <authorList>
            <person name="Chen Y."/>
            <person name="Dougan E. K."/>
            <person name="Chan C."/>
            <person name="Rhodes N."/>
            <person name="Thang M."/>
        </authorList>
    </citation>
    <scope>NUCLEOTIDE SEQUENCE</scope>
</reference>
<keyword evidence="6" id="KW-1185">Reference proteome</keyword>
<dbReference type="EMBL" id="CAMXCT030000113">
    <property type="protein sequence ID" value="CAL4761325.1"/>
    <property type="molecule type" value="Genomic_DNA"/>
</dbReference>
<dbReference type="EMBL" id="CAMXCT020000113">
    <property type="protein sequence ID" value="CAL1127388.1"/>
    <property type="molecule type" value="Genomic_DNA"/>
</dbReference>
<feature type="signal peptide" evidence="2">
    <location>
        <begin position="1"/>
        <end position="33"/>
    </location>
</feature>
<keyword evidence="2" id="KW-0732">Signal</keyword>
<evidence type="ECO:0000256" key="2">
    <source>
        <dbReference type="SAM" id="SignalP"/>
    </source>
</evidence>
<dbReference type="PANTHER" id="PTHR44360:SF1">
    <property type="entry name" value="DNAJ HOMOLOG SUBFAMILY B MEMBER 9"/>
    <property type="match status" value="1"/>
</dbReference>
<dbReference type="InterPro" id="IPR051948">
    <property type="entry name" value="Hsp70_co-chaperone_J-domain"/>
</dbReference>